<evidence type="ECO:0000256" key="2">
    <source>
        <dbReference type="ARBA" id="ARBA00022642"/>
    </source>
</evidence>
<dbReference type="AlphaFoldDB" id="G5BHE1"/>
<evidence type="ECO:0000259" key="8">
    <source>
        <dbReference type="Pfam" id="PF04095"/>
    </source>
</evidence>
<dbReference type="EMBL" id="JH170321">
    <property type="protein sequence ID" value="EHB08702.1"/>
    <property type="molecule type" value="Genomic_DNA"/>
</dbReference>
<keyword evidence="4 9" id="KW-0808">Transferase</keyword>
<dbReference type="InterPro" id="IPR036068">
    <property type="entry name" value="Nicotinate_pribotase-like_C"/>
</dbReference>
<comment type="pathway">
    <text evidence="5">Cofactor biosynthesis; NAD(+) biosynthesis; nicotinamide D-ribonucleotide from 5-phospho-alpha-D-ribose 1-diphosphate and nicotinamide: step 1/1.</text>
</comment>
<evidence type="ECO:0000256" key="1">
    <source>
        <dbReference type="ARBA" id="ARBA00010897"/>
    </source>
</evidence>
<dbReference type="PANTHER" id="PTHR43816:SF1">
    <property type="entry name" value="NICOTINAMIDE PHOSPHORIBOSYLTRANSFERASE"/>
    <property type="match status" value="1"/>
</dbReference>
<dbReference type="SUPFAM" id="SSF51690">
    <property type="entry name" value="Nicotinate/Quinolinate PRTase C-terminal domain-like"/>
    <property type="match status" value="1"/>
</dbReference>
<evidence type="ECO:0000256" key="5">
    <source>
        <dbReference type="ARBA" id="ARBA00035007"/>
    </source>
</evidence>
<feature type="domain" description="Nicotinate/nicotinamide phosphoribosyltransferase" evidence="8">
    <location>
        <begin position="53"/>
        <end position="193"/>
    </location>
</feature>
<dbReference type="STRING" id="10181.G5BHE1"/>
<dbReference type="InterPro" id="IPR041525">
    <property type="entry name" value="N/Namide_PRibTrfase"/>
</dbReference>
<dbReference type="GO" id="GO:0009435">
    <property type="term" value="P:NAD+ biosynthetic process"/>
    <property type="evidence" value="ECO:0007669"/>
    <property type="project" value="UniProtKB-UniPathway"/>
</dbReference>
<comment type="similarity">
    <text evidence="1">Belongs to the NAPRTase family.</text>
</comment>
<dbReference type="GO" id="GO:0047280">
    <property type="term" value="F:nicotinamide phosphoribosyltransferase activity"/>
    <property type="evidence" value="ECO:0007669"/>
    <property type="project" value="UniProtKB-EC"/>
</dbReference>
<keyword evidence="2" id="KW-0662">Pyridine nucleotide biosynthesis</keyword>
<keyword evidence="3 9" id="KW-0328">Glycosyltransferase</keyword>
<accession>G5BHE1</accession>
<organism evidence="9 10">
    <name type="scientific">Heterocephalus glaber</name>
    <name type="common">Naked mole rat</name>
    <dbReference type="NCBI Taxonomy" id="10181"/>
    <lineage>
        <taxon>Eukaryota</taxon>
        <taxon>Metazoa</taxon>
        <taxon>Chordata</taxon>
        <taxon>Craniata</taxon>
        <taxon>Vertebrata</taxon>
        <taxon>Euteleostomi</taxon>
        <taxon>Mammalia</taxon>
        <taxon>Eutheria</taxon>
        <taxon>Euarchontoglires</taxon>
        <taxon>Glires</taxon>
        <taxon>Rodentia</taxon>
        <taxon>Hystricomorpha</taxon>
        <taxon>Bathyergidae</taxon>
        <taxon>Heterocephalus</taxon>
    </lineage>
</organism>
<dbReference type="UniPathway" id="UPA00253"/>
<protein>
    <recommendedName>
        <fullName evidence="7">Nicotinamide phosphoribosyltransferase</fullName>
        <ecNumber evidence="6">2.4.2.12</ecNumber>
    </recommendedName>
</protein>
<evidence type="ECO:0000256" key="6">
    <source>
        <dbReference type="ARBA" id="ARBA00035024"/>
    </source>
</evidence>
<sequence length="219" mass="24552">MKAVAEAGFDILLATDSYKVTHYKQYSLNTSKVYSYFECCEKKTENSKVGKGLDILDKKFPVTENSKGYKLLPPYLTVIQGDGVDINTLQEIVEGMKQKKWSIENVAFGSGGALLWKLTRDLLNCSFKCSYVVTNGLGITVFKDPVADANKRAKKGRLSLHRTPAGNFVTLEERKGNLEEYGQDLLHTVFKHGKVTKSYSFDEVRKDPQLNIELEAASH</sequence>
<dbReference type="Gene3D" id="3.20.20.70">
    <property type="entry name" value="Aldolase class I"/>
    <property type="match status" value="1"/>
</dbReference>
<evidence type="ECO:0000256" key="3">
    <source>
        <dbReference type="ARBA" id="ARBA00022676"/>
    </source>
</evidence>
<proteinExistence type="inferred from homology"/>
<dbReference type="Pfam" id="PF04095">
    <property type="entry name" value="NAPRTase"/>
    <property type="match status" value="1"/>
</dbReference>
<evidence type="ECO:0000313" key="10">
    <source>
        <dbReference type="Proteomes" id="UP000006813"/>
    </source>
</evidence>
<reference evidence="9 10" key="1">
    <citation type="journal article" date="2011" name="Nature">
        <title>Genome sequencing reveals insights into physiology and longevity of the naked mole rat.</title>
        <authorList>
            <person name="Kim E.B."/>
            <person name="Fang X."/>
            <person name="Fushan A.A."/>
            <person name="Huang Z."/>
            <person name="Lobanov A.V."/>
            <person name="Han L."/>
            <person name="Marino S.M."/>
            <person name="Sun X."/>
            <person name="Turanov A.A."/>
            <person name="Yang P."/>
            <person name="Yim S.H."/>
            <person name="Zhao X."/>
            <person name="Kasaikina M.V."/>
            <person name="Stoletzki N."/>
            <person name="Peng C."/>
            <person name="Polak P."/>
            <person name="Xiong Z."/>
            <person name="Kiezun A."/>
            <person name="Zhu Y."/>
            <person name="Chen Y."/>
            <person name="Kryukov G.V."/>
            <person name="Zhang Q."/>
            <person name="Peshkin L."/>
            <person name="Yang L."/>
            <person name="Bronson R.T."/>
            <person name="Buffenstein R."/>
            <person name="Wang B."/>
            <person name="Han C."/>
            <person name="Li Q."/>
            <person name="Chen L."/>
            <person name="Zhao W."/>
            <person name="Sunyaev S.R."/>
            <person name="Park T.J."/>
            <person name="Zhang G."/>
            <person name="Wang J."/>
            <person name="Gladyshev V.N."/>
        </authorList>
    </citation>
    <scope>NUCLEOTIDE SEQUENCE [LARGE SCALE GENOMIC DNA]</scope>
</reference>
<evidence type="ECO:0000256" key="7">
    <source>
        <dbReference type="ARBA" id="ARBA00035036"/>
    </source>
</evidence>
<dbReference type="EC" id="2.4.2.12" evidence="6"/>
<dbReference type="InParanoid" id="G5BHE1"/>
<dbReference type="Proteomes" id="UP000006813">
    <property type="component" value="Unassembled WGS sequence"/>
</dbReference>
<dbReference type="InterPro" id="IPR013785">
    <property type="entry name" value="Aldolase_TIM"/>
</dbReference>
<gene>
    <name evidence="9" type="ORF">GW7_01124</name>
</gene>
<evidence type="ECO:0000256" key="4">
    <source>
        <dbReference type="ARBA" id="ARBA00022679"/>
    </source>
</evidence>
<dbReference type="PANTHER" id="PTHR43816">
    <property type="entry name" value="NICOTINAMIDE PHOSPHORIBOSYLTRANSFERASE"/>
    <property type="match status" value="1"/>
</dbReference>
<dbReference type="InterPro" id="IPR016471">
    <property type="entry name" value="Nicotinamide_PRibTrfase"/>
</dbReference>
<evidence type="ECO:0000313" key="9">
    <source>
        <dbReference type="EMBL" id="EHB08702.1"/>
    </source>
</evidence>
<name>G5BHE1_HETGA</name>